<dbReference type="InterPro" id="IPR001647">
    <property type="entry name" value="HTH_TetR"/>
</dbReference>
<accession>A0ABT3SB97</accession>
<dbReference type="Gene3D" id="1.10.10.60">
    <property type="entry name" value="Homeodomain-like"/>
    <property type="match status" value="1"/>
</dbReference>
<dbReference type="Gene3D" id="1.10.357.10">
    <property type="entry name" value="Tetracycline Repressor, domain 2"/>
    <property type="match status" value="1"/>
</dbReference>
<dbReference type="SUPFAM" id="SSF48498">
    <property type="entry name" value="Tetracyclin repressor-like, C-terminal domain"/>
    <property type="match status" value="1"/>
</dbReference>
<dbReference type="PANTHER" id="PTHR30055">
    <property type="entry name" value="HTH-TYPE TRANSCRIPTIONAL REGULATOR RUTR"/>
    <property type="match status" value="1"/>
</dbReference>
<evidence type="ECO:0000256" key="2">
    <source>
        <dbReference type="ARBA" id="ARBA00023125"/>
    </source>
</evidence>
<evidence type="ECO:0000256" key="4">
    <source>
        <dbReference type="PROSITE-ProRule" id="PRU00335"/>
    </source>
</evidence>
<dbReference type="PROSITE" id="PS50977">
    <property type="entry name" value="HTH_TETR_2"/>
    <property type="match status" value="1"/>
</dbReference>
<dbReference type="InterPro" id="IPR036271">
    <property type="entry name" value="Tet_transcr_reg_TetR-rel_C_sf"/>
</dbReference>
<dbReference type="InterPro" id="IPR009057">
    <property type="entry name" value="Homeodomain-like_sf"/>
</dbReference>
<organism evidence="6 7">
    <name type="scientific">Mycobacterium pinniadriaticum</name>
    <dbReference type="NCBI Taxonomy" id="2994102"/>
    <lineage>
        <taxon>Bacteria</taxon>
        <taxon>Bacillati</taxon>
        <taxon>Actinomycetota</taxon>
        <taxon>Actinomycetes</taxon>
        <taxon>Mycobacteriales</taxon>
        <taxon>Mycobacteriaceae</taxon>
        <taxon>Mycobacterium</taxon>
    </lineage>
</organism>
<evidence type="ECO:0000256" key="1">
    <source>
        <dbReference type="ARBA" id="ARBA00023015"/>
    </source>
</evidence>
<reference evidence="6 7" key="1">
    <citation type="submission" date="2022-11" db="EMBL/GenBank/DDBJ databases">
        <title>Mycobacterium sp. nov.</title>
        <authorList>
            <person name="Papic B."/>
            <person name="Spicic S."/>
            <person name="Duvnjak S."/>
        </authorList>
    </citation>
    <scope>NUCLEOTIDE SEQUENCE [LARGE SCALE GENOMIC DNA]</scope>
    <source>
        <strain evidence="6 7">CVI_P4</strain>
    </source>
</reference>
<dbReference type="EMBL" id="JAPJDO010000004">
    <property type="protein sequence ID" value="MCX2936388.1"/>
    <property type="molecule type" value="Genomic_DNA"/>
</dbReference>
<feature type="domain" description="HTH tetR-type" evidence="5">
    <location>
        <begin position="15"/>
        <end position="76"/>
    </location>
</feature>
<evidence type="ECO:0000259" key="5">
    <source>
        <dbReference type="PROSITE" id="PS50977"/>
    </source>
</evidence>
<dbReference type="InterPro" id="IPR011075">
    <property type="entry name" value="TetR_C"/>
</dbReference>
<evidence type="ECO:0000256" key="3">
    <source>
        <dbReference type="ARBA" id="ARBA00023163"/>
    </source>
</evidence>
<dbReference type="InterPro" id="IPR050109">
    <property type="entry name" value="HTH-type_TetR-like_transc_reg"/>
</dbReference>
<dbReference type="PANTHER" id="PTHR30055:SF234">
    <property type="entry name" value="HTH-TYPE TRANSCRIPTIONAL REGULATOR BETI"/>
    <property type="match status" value="1"/>
</dbReference>
<evidence type="ECO:0000313" key="7">
    <source>
        <dbReference type="Proteomes" id="UP001300745"/>
    </source>
</evidence>
<protein>
    <submittedName>
        <fullName evidence="6">TetR/AcrR family transcriptional regulator</fullName>
    </submittedName>
</protein>
<comment type="caution">
    <text evidence="6">The sequence shown here is derived from an EMBL/GenBank/DDBJ whole genome shotgun (WGS) entry which is preliminary data.</text>
</comment>
<gene>
    <name evidence="6" type="ORF">ORI27_06745</name>
</gene>
<dbReference type="Proteomes" id="UP001300745">
    <property type="component" value="Unassembled WGS sequence"/>
</dbReference>
<sequence>MTVRKGRVSRAARREEIARKLFAAAEQLLAEGTGFAEISVEQLITGAEIARSTFYVYFEDKGALLMELAERVTQKVGEAAEAWFSLPPGSTPADLRGALKQIADAYTDHRYLLAAAVETATYDPRVRAQFAGVMERRAEDLRVGFRGQQAAGFIPAEVDVEIVAPWLTWMIERGLYELTSTGVDVDERLDGMTTVVWRTLYAPTV</sequence>
<dbReference type="SUPFAM" id="SSF46689">
    <property type="entry name" value="Homeodomain-like"/>
    <property type="match status" value="1"/>
</dbReference>
<proteinExistence type="predicted"/>
<keyword evidence="3" id="KW-0804">Transcription</keyword>
<dbReference type="Pfam" id="PF00440">
    <property type="entry name" value="TetR_N"/>
    <property type="match status" value="1"/>
</dbReference>
<keyword evidence="1" id="KW-0805">Transcription regulation</keyword>
<evidence type="ECO:0000313" key="6">
    <source>
        <dbReference type="EMBL" id="MCX2936388.1"/>
    </source>
</evidence>
<feature type="DNA-binding region" description="H-T-H motif" evidence="4">
    <location>
        <begin position="39"/>
        <end position="58"/>
    </location>
</feature>
<dbReference type="RefSeq" id="WP_265995877.1">
    <property type="nucleotide sequence ID" value="NZ_JAPJDN010000004.1"/>
</dbReference>
<name>A0ABT3SB97_9MYCO</name>
<dbReference type="Pfam" id="PF16859">
    <property type="entry name" value="TetR_C_11"/>
    <property type="match status" value="1"/>
</dbReference>
<keyword evidence="7" id="KW-1185">Reference proteome</keyword>
<keyword evidence="2 4" id="KW-0238">DNA-binding</keyword>